<evidence type="ECO:0000313" key="3">
    <source>
        <dbReference type="Proteomes" id="UP000242317"/>
    </source>
</evidence>
<evidence type="ECO:0000259" key="1">
    <source>
        <dbReference type="Pfam" id="PF07883"/>
    </source>
</evidence>
<name>A0A1G6IKG0_9GAMM</name>
<gene>
    <name evidence="2" type="ORF">SAMN05421749_10371</name>
</gene>
<dbReference type="InterPro" id="IPR013096">
    <property type="entry name" value="Cupin_2"/>
</dbReference>
<dbReference type="PANTHER" id="PTHR43698">
    <property type="entry name" value="RIBD C-TERMINAL DOMAIN CONTAINING PROTEIN"/>
    <property type="match status" value="1"/>
</dbReference>
<dbReference type="AlphaFoldDB" id="A0A1G6IKG0"/>
<dbReference type="InterPro" id="IPR011051">
    <property type="entry name" value="RmlC_Cupin_sf"/>
</dbReference>
<dbReference type="RefSeq" id="WP_092617646.1">
    <property type="nucleotide sequence ID" value="NZ_FMYK01000003.1"/>
</dbReference>
<dbReference type="Pfam" id="PF07883">
    <property type="entry name" value="Cupin_2"/>
    <property type="match status" value="1"/>
</dbReference>
<keyword evidence="3" id="KW-1185">Reference proteome</keyword>
<proteinExistence type="predicted"/>
<dbReference type="Proteomes" id="UP000242317">
    <property type="component" value="Unassembled WGS sequence"/>
</dbReference>
<dbReference type="PANTHER" id="PTHR43698:SF1">
    <property type="entry name" value="BLL4564 PROTEIN"/>
    <property type="match status" value="1"/>
</dbReference>
<organism evidence="2 3">
    <name type="scientific">Acinetobacter marinus</name>
    <dbReference type="NCBI Taxonomy" id="281375"/>
    <lineage>
        <taxon>Bacteria</taxon>
        <taxon>Pseudomonadati</taxon>
        <taxon>Pseudomonadota</taxon>
        <taxon>Gammaproteobacteria</taxon>
        <taxon>Moraxellales</taxon>
        <taxon>Moraxellaceae</taxon>
        <taxon>Acinetobacter</taxon>
    </lineage>
</organism>
<reference evidence="3" key="1">
    <citation type="submission" date="2016-09" db="EMBL/GenBank/DDBJ databases">
        <authorList>
            <person name="Varghese N."/>
            <person name="Submissions S."/>
        </authorList>
    </citation>
    <scope>NUCLEOTIDE SEQUENCE [LARGE SCALE GENOMIC DNA]</scope>
    <source>
        <strain evidence="3">ANC 3699</strain>
    </source>
</reference>
<protein>
    <submittedName>
        <fullName evidence="2">Transcriptional regulator</fullName>
    </submittedName>
</protein>
<dbReference type="CDD" id="cd02233">
    <property type="entry name" value="cupin_HNL-like"/>
    <property type="match status" value="1"/>
</dbReference>
<dbReference type="InterPro" id="IPR047263">
    <property type="entry name" value="HNL-like_cupin"/>
</dbReference>
<dbReference type="EMBL" id="FMYK01000003">
    <property type="protein sequence ID" value="SDC06890.1"/>
    <property type="molecule type" value="Genomic_DNA"/>
</dbReference>
<dbReference type="Gene3D" id="2.60.120.10">
    <property type="entry name" value="Jelly Rolls"/>
    <property type="match status" value="1"/>
</dbReference>
<sequence length="127" mass="13807">MTNSGYFTGGHVRLDPQFDIASDPQGKARAGAGHVTFEPSARTNWHTHPIGQLLLVTAGRGFVQKAGEPAQVIQAGDVVWIAADEKHWHGAAKDTMMSHFAINEAEDGEVVTWLEPVSDEDYLQAQI</sequence>
<dbReference type="SUPFAM" id="SSF51182">
    <property type="entry name" value="RmlC-like cupins"/>
    <property type="match status" value="1"/>
</dbReference>
<evidence type="ECO:0000313" key="2">
    <source>
        <dbReference type="EMBL" id="SDC06890.1"/>
    </source>
</evidence>
<dbReference type="OrthoDB" id="9802489at2"/>
<accession>A0A1G6IKG0</accession>
<dbReference type="InterPro" id="IPR014710">
    <property type="entry name" value="RmlC-like_jellyroll"/>
</dbReference>
<feature type="domain" description="Cupin type-2" evidence="1">
    <location>
        <begin position="34"/>
        <end position="98"/>
    </location>
</feature>